<evidence type="ECO:0000256" key="1">
    <source>
        <dbReference type="SAM" id="Coils"/>
    </source>
</evidence>
<keyword evidence="1" id="KW-0175">Coiled coil</keyword>
<reference evidence="3 4" key="1">
    <citation type="journal article" date="2016" name="Gut Pathog.">
        <title>Whole genome sequencing of "Faecalibaculum rodentium" ALO17, isolated from C57BL/6J laboratory mouse feces.</title>
        <authorList>
            <person name="Lim S."/>
            <person name="Chang D.H."/>
            <person name="Ahn S."/>
            <person name="Kim B.C."/>
        </authorList>
    </citation>
    <scope>NUCLEOTIDE SEQUENCE [LARGE SCALE GENOMIC DNA]</scope>
    <source>
        <strain evidence="3 4">Alo17</strain>
    </source>
</reference>
<dbReference type="AlphaFoldDB" id="A0A140DVE7"/>
<dbReference type="RefSeq" id="WP_067557247.1">
    <property type="nucleotide sequence ID" value="NZ_CP011391.1"/>
</dbReference>
<gene>
    <name evidence="3" type="ORF">AALO17_14900</name>
</gene>
<accession>A0A140DVE7</accession>
<evidence type="ECO:0000313" key="3">
    <source>
        <dbReference type="EMBL" id="AMK54624.1"/>
    </source>
</evidence>
<dbReference type="PANTHER" id="PTHR18937">
    <property type="entry name" value="STRUCTURAL MAINTENANCE OF CHROMOSOMES SMC FAMILY MEMBER"/>
    <property type="match status" value="1"/>
</dbReference>
<feature type="domain" description="Tail spike" evidence="2">
    <location>
        <begin position="137"/>
        <end position="353"/>
    </location>
</feature>
<proteinExistence type="predicted"/>
<dbReference type="GeneID" id="78478185"/>
<dbReference type="KEGG" id="fro:AALO17_14900"/>
<dbReference type="OrthoDB" id="1949411at2"/>
<keyword evidence="4" id="KW-1185">Reference proteome</keyword>
<protein>
    <recommendedName>
        <fullName evidence="2">Tail spike domain-containing protein</fullName>
    </recommendedName>
</protein>
<name>A0A140DVE7_9FIRM</name>
<dbReference type="NCBIfam" id="TIGR01665">
    <property type="entry name" value="put_anti_recept"/>
    <property type="match status" value="1"/>
</dbReference>
<dbReference type="STRING" id="1702221.AALO17_14900"/>
<dbReference type="Gene3D" id="1.10.287.1490">
    <property type="match status" value="1"/>
</dbReference>
<evidence type="ECO:0000313" key="4">
    <source>
        <dbReference type="Proteomes" id="UP000069771"/>
    </source>
</evidence>
<feature type="coiled-coil region" evidence="1">
    <location>
        <begin position="725"/>
        <end position="801"/>
    </location>
</feature>
<evidence type="ECO:0000259" key="2">
    <source>
        <dbReference type="Pfam" id="PF06605"/>
    </source>
</evidence>
<dbReference type="InterPro" id="IPR010572">
    <property type="entry name" value="Tail_dom"/>
</dbReference>
<dbReference type="InterPro" id="IPR007119">
    <property type="entry name" value="Phage_tail_spike_N"/>
</dbReference>
<dbReference type="Proteomes" id="UP000069771">
    <property type="component" value="Chromosome"/>
</dbReference>
<organism evidence="3 4">
    <name type="scientific">Faecalibaculum rodentium</name>
    <dbReference type="NCBI Taxonomy" id="1702221"/>
    <lineage>
        <taxon>Bacteria</taxon>
        <taxon>Bacillati</taxon>
        <taxon>Bacillota</taxon>
        <taxon>Erysipelotrichia</taxon>
        <taxon>Erysipelotrichales</taxon>
        <taxon>Erysipelotrichaceae</taxon>
        <taxon>Faecalibaculum</taxon>
    </lineage>
</organism>
<dbReference type="Pfam" id="PF06605">
    <property type="entry name" value="Prophage_tail"/>
    <property type="match status" value="1"/>
</dbReference>
<dbReference type="SUPFAM" id="SSF57997">
    <property type="entry name" value="Tropomyosin"/>
    <property type="match status" value="1"/>
</dbReference>
<dbReference type="EMBL" id="CP011391">
    <property type="protein sequence ID" value="AMK54624.1"/>
    <property type="molecule type" value="Genomic_DNA"/>
</dbReference>
<sequence>MTPRIAVLNARDEVLGFLDNDRPGAVHYFDETLHLYLAGSAYTFDGKALTSEDSQMIEVGNKLSFRHDNKDYYLNIVKTEKDEVYTSFECFGLTFEFLNEEVDKYEAPEAKTLAAYIQQWGAETMDLRIIHNEVADRSLKLKWEGRETILKRLFSLATNFDVELDFQTVLNRDFSLSHMNLYIVKQTGKDRTGEILRYGKEIEGIKKTSDVSDLYTAIRPRGKDGLTLAGYSHAKESDGCWLRGEDILNPSAKDRFPALNPDKAEGYIARYWDCDVEDQAMLYGRALAELRKNSVPKLEYEVDGFVDGAIGDRFTIEDDAYQPTLYVQARVVEQEICFTDPSRSKTTFDNFTEVKSQLSSTIQAQVQQLVEKYKTYQCGISSTAGTIFVNGVGTTTLTAFVRDGVTDVTDKFTIRWYKAGAECGNGKTLTVSSTDFDDMAVYGFKAFGPDGSIKGEYELTFANVADGVSDYLHIKYSNDGGQTFSTPDGDWIGQYHDSNPVDSPDPTRYTWAKIKGDDGANGTIQKLVSLTNEYYLSTSDTAQTGGSWGTTYPDYVDGKYLWVRIKAVYKDPNGTAYTTPELEKAWLAAGQAINKAETALSSATAASNAAADAVSQAQSAKATADAVQTELAPIKTGVQEAKTAAEEAKKEIADKTTQMLLDIADTYASKSDVTDLTGDLQAQIAANATELATKVSETVYQQNKAEIDGQLADLDSDLTSAQTTLTSLQSSQSEAAQKLAKAEADLKAAQDAVSDLQASQTATDTQLKAAQDAVTKAQAAVDKAQGDVDKANTEIGKVKNDISDIQGDITDLTSRVTTAETNITQNATEIALRATKTEVNTAVQGAKDYADSKITIKANEITSNVTAVDNKVNGLQQQKVEYYYYLSTSPDSCTGGSWSTTKPAETAGKYIWQKIKTTYVSGASTESSPARLTGVAGKDGTNGIDAMHISITPTWSGNSCTLTAHVFKGGVELTDTQVIALGALKWYSGDTFISNGKQLTRTVGTKQVVECRLESGGGWPNA</sequence>